<evidence type="ECO:0000313" key="1">
    <source>
        <dbReference type="EMBL" id="MBM7053724.1"/>
    </source>
</evidence>
<reference evidence="1 2" key="1">
    <citation type="submission" date="2021-02" db="EMBL/GenBank/DDBJ databases">
        <title>Genome Streptomyces sp. RHZ10.</title>
        <authorList>
            <person name="Besaury L."/>
        </authorList>
    </citation>
    <scope>NUCLEOTIDE SEQUENCE [LARGE SCALE GENOMIC DNA]</scope>
    <source>
        <strain evidence="1 2">RHZ10</strain>
    </source>
</reference>
<keyword evidence="2" id="KW-1185">Reference proteome</keyword>
<evidence type="ECO:0000313" key="2">
    <source>
        <dbReference type="Proteomes" id="UP000712045"/>
    </source>
</evidence>
<comment type="caution">
    <text evidence="1">The sequence shown here is derived from an EMBL/GenBank/DDBJ whole genome shotgun (WGS) entry which is preliminary data.</text>
</comment>
<dbReference type="EMBL" id="JAFEUF010000023">
    <property type="protein sequence ID" value="MBM7053724.1"/>
    <property type="molecule type" value="Genomic_DNA"/>
</dbReference>
<dbReference type="Proteomes" id="UP000712045">
    <property type="component" value="Unassembled WGS sequence"/>
</dbReference>
<organism evidence="1 2">
    <name type="scientific">Streptomyces durocortorensis</name>
    <dbReference type="NCBI Taxonomy" id="2811104"/>
    <lineage>
        <taxon>Bacteria</taxon>
        <taxon>Bacillati</taxon>
        <taxon>Actinomycetota</taxon>
        <taxon>Actinomycetes</taxon>
        <taxon>Kitasatosporales</taxon>
        <taxon>Streptomycetaceae</taxon>
        <taxon>Streptomyces</taxon>
    </lineage>
</organism>
<name>A0ABS2HRL6_9ACTN</name>
<sequence>MRWVRCFWDEEAISFHFELDTDGYVIRQVEFQEPGGEALATTNRPPPERFGLAVGVDLLIAAGASVAGEISRG</sequence>
<protein>
    <submittedName>
        <fullName evidence="1">Uncharacterized protein</fullName>
    </submittedName>
</protein>
<proteinExistence type="predicted"/>
<dbReference type="RefSeq" id="WP_205081946.1">
    <property type="nucleotide sequence ID" value="NZ_JAFEUF010000023.1"/>
</dbReference>
<accession>A0ABS2HRL6</accession>
<gene>
    <name evidence="1" type="ORF">JS521_07555</name>
</gene>